<keyword evidence="3" id="KW-0274">FAD</keyword>
<dbReference type="PRINTS" id="PR00420">
    <property type="entry name" value="RNGMNOXGNASE"/>
</dbReference>
<dbReference type="STRING" id="1810919.A0A3D8RZ37"/>
<sequence>MSFRVLIVGGSITGLSLAAMLERYGIDYILVEKHADVAPEIGASIGLLAHGSRILDQLGCLEELLPWGCGVQDFVTTGPDGKALVKHAHLGTYLNTMLGYTIFFVERQRVLRALWNGIKDKSKIHLSTALSKIEHLDGGVQIETQDGRVFTGSIVVGADGVHSGVRNEMWRLAEADGIDISGDRRAHGLTQVKLTETLKNARQDRHYLIIGAPNELTFWFLFFKNKKNLPWDRLRYTDEDKEQYVAEFGNDQVRPDLTFGEMYRSSTRTGIVPVEEFVLGRYHYKRVMLLGDSIHRMHPVSGHGGNAAIEDAASFANRLKDVLEGNPNPTFSQLEEIFEELQKERIPRMKHLTRSAAKLAGLEMFSTRLLKLIMLYLYPSVPVENILASLGESMTQGEPLKYLPLPMRSKKLVPFDDEIQLHTKNRSSTASYAWTCLFFLIASLRFALPSNGLPFSDQPVLLSAWQSSTHASYIAVNAFWAIESYRSAFSLGPIVSPILWILFAQICGWELALPFYFASWVNGSYSRGFYHPWPRAILPAGAQALPLVVAVAAPAPTLISDFLAGIPQLAWFNSLTLVHLIIPVGGYLIDTFLTRRHGLRWEPFYQFGDWDMTYLTCFFSLTFLVAAYRHISFILAHVIPLVNHGHGLLLLRSPELVNFGVFSLLIAAFVQFTAWDLRRVNVLRTNLALAALVISVAIIVLGPGATLIGTWWWREKAWEKARRRRSDERYESVKGGVA</sequence>
<dbReference type="Gene3D" id="3.50.50.60">
    <property type="entry name" value="FAD/NAD(P)-binding domain"/>
    <property type="match status" value="1"/>
</dbReference>
<dbReference type="Pfam" id="PF01494">
    <property type="entry name" value="FAD_binding_3"/>
    <property type="match status" value="1"/>
</dbReference>
<gene>
    <name evidence="7" type="ORF">DSM5745_06154</name>
</gene>
<feature type="transmembrane region" description="Helical" evidence="5">
    <location>
        <begin position="571"/>
        <end position="593"/>
    </location>
</feature>
<feature type="transmembrane region" description="Helical" evidence="5">
    <location>
        <begin position="614"/>
        <end position="636"/>
    </location>
</feature>
<keyword evidence="2" id="KW-0285">Flavoprotein</keyword>
<dbReference type="InterPro" id="IPR002938">
    <property type="entry name" value="FAD-bd"/>
</dbReference>
<keyword evidence="4" id="KW-0560">Oxidoreductase</keyword>
<proteinExistence type="inferred from homology"/>
<dbReference type="RefSeq" id="XP_026604002.1">
    <property type="nucleotide sequence ID" value="XM_026748170.1"/>
</dbReference>
<evidence type="ECO:0000256" key="1">
    <source>
        <dbReference type="ARBA" id="ARBA00007992"/>
    </source>
</evidence>
<feature type="transmembrane region" description="Helical" evidence="5">
    <location>
        <begin position="537"/>
        <end position="559"/>
    </location>
</feature>
<feature type="transmembrane region" description="Helical" evidence="5">
    <location>
        <begin position="656"/>
        <end position="675"/>
    </location>
</feature>
<evidence type="ECO:0000313" key="8">
    <source>
        <dbReference type="Proteomes" id="UP000256690"/>
    </source>
</evidence>
<name>A0A3D8RZ37_9EURO</name>
<feature type="transmembrane region" description="Helical" evidence="5">
    <location>
        <begin position="687"/>
        <end position="713"/>
    </location>
</feature>
<keyword evidence="5" id="KW-0812">Transmembrane</keyword>
<evidence type="ECO:0000256" key="2">
    <source>
        <dbReference type="ARBA" id="ARBA00022630"/>
    </source>
</evidence>
<organism evidence="7 8">
    <name type="scientific">Aspergillus mulundensis</name>
    <dbReference type="NCBI Taxonomy" id="1810919"/>
    <lineage>
        <taxon>Eukaryota</taxon>
        <taxon>Fungi</taxon>
        <taxon>Dikarya</taxon>
        <taxon>Ascomycota</taxon>
        <taxon>Pezizomycotina</taxon>
        <taxon>Eurotiomycetes</taxon>
        <taxon>Eurotiomycetidae</taxon>
        <taxon>Eurotiales</taxon>
        <taxon>Aspergillaceae</taxon>
        <taxon>Aspergillus</taxon>
        <taxon>Aspergillus subgen. Nidulantes</taxon>
    </lineage>
</organism>
<evidence type="ECO:0000313" key="7">
    <source>
        <dbReference type="EMBL" id="RDW79302.1"/>
    </source>
</evidence>
<dbReference type="InterPro" id="IPR036188">
    <property type="entry name" value="FAD/NAD-bd_sf"/>
</dbReference>
<dbReference type="PANTHER" id="PTHR47356">
    <property type="entry name" value="FAD-DEPENDENT MONOOXYGENASE ASQG-RELATED"/>
    <property type="match status" value="1"/>
</dbReference>
<protein>
    <recommendedName>
        <fullName evidence="6">FAD-binding domain-containing protein</fullName>
    </recommendedName>
</protein>
<dbReference type="InterPro" id="IPR050562">
    <property type="entry name" value="FAD_mOase_fung"/>
</dbReference>
<dbReference type="EMBL" id="PVWQ01000006">
    <property type="protein sequence ID" value="RDW79302.1"/>
    <property type="molecule type" value="Genomic_DNA"/>
</dbReference>
<evidence type="ECO:0000256" key="4">
    <source>
        <dbReference type="ARBA" id="ARBA00023002"/>
    </source>
</evidence>
<dbReference type="GO" id="GO:0004497">
    <property type="term" value="F:monooxygenase activity"/>
    <property type="evidence" value="ECO:0007669"/>
    <property type="project" value="InterPro"/>
</dbReference>
<dbReference type="GO" id="GO:0071949">
    <property type="term" value="F:FAD binding"/>
    <property type="evidence" value="ECO:0007669"/>
    <property type="project" value="InterPro"/>
</dbReference>
<reference evidence="7 8" key="1">
    <citation type="journal article" date="2018" name="IMA Fungus">
        <title>IMA Genome-F 9: Draft genome sequence of Annulohypoxylon stygium, Aspergillus mulundensis, Berkeleyomyces basicola (syn. Thielaviopsis basicola), Ceratocystis smalleyi, two Cercospora beticola strains, Coleophoma cylindrospora, Fusarium fracticaudum, Phialophora cf. hyalina, and Morchella septimelata.</title>
        <authorList>
            <person name="Wingfield B.D."/>
            <person name="Bills G.F."/>
            <person name="Dong Y."/>
            <person name="Huang W."/>
            <person name="Nel W.J."/>
            <person name="Swalarsk-Parry B.S."/>
            <person name="Vaghefi N."/>
            <person name="Wilken P.M."/>
            <person name="An Z."/>
            <person name="de Beer Z.W."/>
            <person name="De Vos L."/>
            <person name="Chen L."/>
            <person name="Duong T.A."/>
            <person name="Gao Y."/>
            <person name="Hammerbacher A."/>
            <person name="Kikkert J.R."/>
            <person name="Li Y."/>
            <person name="Li H."/>
            <person name="Li K."/>
            <person name="Li Q."/>
            <person name="Liu X."/>
            <person name="Ma X."/>
            <person name="Naidoo K."/>
            <person name="Pethybridge S.J."/>
            <person name="Sun J."/>
            <person name="Steenkamp E.T."/>
            <person name="van der Nest M.A."/>
            <person name="van Wyk S."/>
            <person name="Wingfield M.J."/>
            <person name="Xiong C."/>
            <person name="Yue Q."/>
            <person name="Zhang X."/>
        </authorList>
    </citation>
    <scope>NUCLEOTIDE SEQUENCE [LARGE SCALE GENOMIC DNA]</scope>
    <source>
        <strain evidence="7 8">DSM 5745</strain>
    </source>
</reference>
<dbReference type="SUPFAM" id="SSF51905">
    <property type="entry name" value="FAD/NAD(P)-binding domain"/>
    <property type="match status" value="1"/>
</dbReference>
<keyword evidence="8" id="KW-1185">Reference proteome</keyword>
<feature type="domain" description="FAD-binding" evidence="6">
    <location>
        <begin position="4"/>
        <end position="328"/>
    </location>
</feature>
<evidence type="ECO:0000256" key="5">
    <source>
        <dbReference type="SAM" id="Phobius"/>
    </source>
</evidence>
<dbReference type="Proteomes" id="UP000256690">
    <property type="component" value="Unassembled WGS sequence"/>
</dbReference>
<keyword evidence="5" id="KW-0472">Membrane</keyword>
<feature type="transmembrane region" description="Helical" evidence="5">
    <location>
        <begin position="494"/>
        <end position="517"/>
    </location>
</feature>
<dbReference type="OrthoDB" id="10029326at2759"/>
<comment type="similarity">
    <text evidence="1">Belongs to the paxM FAD-dependent monooxygenase family.</text>
</comment>
<dbReference type="PANTHER" id="PTHR47356:SF2">
    <property type="entry name" value="FAD-BINDING DOMAIN-CONTAINING PROTEIN-RELATED"/>
    <property type="match status" value="1"/>
</dbReference>
<dbReference type="GeneID" id="38116524"/>
<comment type="caution">
    <text evidence="7">The sequence shown here is derived from an EMBL/GenBank/DDBJ whole genome shotgun (WGS) entry which is preliminary data.</text>
</comment>
<keyword evidence="5" id="KW-1133">Transmembrane helix</keyword>
<evidence type="ECO:0000259" key="6">
    <source>
        <dbReference type="Pfam" id="PF01494"/>
    </source>
</evidence>
<evidence type="ECO:0000256" key="3">
    <source>
        <dbReference type="ARBA" id="ARBA00022827"/>
    </source>
</evidence>
<dbReference type="AlphaFoldDB" id="A0A3D8RZ37"/>
<accession>A0A3D8RZ37</accession>